<organism evidence="1 2">
    <name type="scientific">Mycolicibacterium frederiksbergense</name>
    <dbReference type="NCBI Taxonomy" id="117567"/>
    <lineage>
        <taxon>Bacteria</taxon>
        <taxon>Bacillati</taxon>
        <taxon>Actinomycetota</taxon>
        <taxon>Actinomycetes</taxon>
        <taxon>Mycobacteriales</taxon>
        <taxon>Mycobacteriaceae</taxon>
        <taxon>Mycolicibacterium</taxon>
    </lineage>
</organism>
<keyword evidence="2" id="KW-1185">Reference proteome</keyword>
<proteinExistence type="predicted"/>
<keyword evidence="1" id="KW-0614">Plasmid</keyword>
<evidence type="ECO:0000313" key="2">
    <source>
        <dbReference type="Proteomes" id="UP000501849"/>
    </source>
</evidence>
<dbReference type="KEGG" id="mfre:EXE63_02625"/>
<protein>
    <submittedName>
        <fullName evidence="1">Uncharacterized protein</fullName>
    </submittedName>
</protein>
<evidence type="ECO:0000313" key="1">
    <source>
        <dbReference type="EMBL" id="QIV79919.1"/>
    </source>
</evidence>
<sequence>MTALTAPIDLDRAVFRFTVPLSGEELLTLTGVGASGRTRRDASGWALVDARGRVWGWHPVDTDDRDWRDAPSALAAFIIEPHIRSRLVDDGFHVVADEGGALFHTLLTSDPWTGLPPRPSGPNPRPDGPILPHWGNLLDAVLDAVSTSGGELEVVGAVDELPRFRMFRRPAVFEPFAMRRWLASDDAPAALTAMRVAAGWVAGPATVTEAVRLLDPSGCTARPGARHMVAAHLSDGDWSIGTCRACWHPMLVHERLDAAGPSTVWAMFGDLR</sequence>
<name>A0A6H0S0B7_9MYCO</name>
<gene>
    <name evidence="1" type="ORF">EXE63_02625</name>
</gene>
<geneLocation type="plasmid" evidence="1 2">
    <name>unnamed2</name>
</geneLocation>
<dbReference type="Proteomes" id="UP000501849">
    <property type="component" value="Plasmid unnamed2"/>
</dbReference>
<reference evidence="1 2" key="1">
    <citation type="submission" date="2019-04" db="EMBL/GenBank/DDBJ databases">
        <title>Draft, Whole-Genome Sequence of the Anthracene-degrading Mycobacterium frederiksbergense LB501T, Isolated from a Polycyclic Aromatic Hydrocarbon (PAH)-Contaminated Soil.</title>
        <authorList>
            <person name="Augelletti F."/>
        </authorList>
    </citation>
    <scope>NUCLEOTIDE SEQUENCE [LARGE SCALE GENOMIC DNA]</scope>
    <source>
        <strain evidence="1 2">LB 501T</strain>
        <plasmid evidence="1 2">unnamed2</plasmid>
    </source>
</reference>
<dbReference type="AlphaFoldDB" id="A0A6H0S0B7"/>
<accession>A0A6H0S0B7</accession>
<dbReference type="RefSeq" id="WP_168140646.1">
    <property type="nucleotide sequence ID" value="NZ_CP038798.1"/>
</dbReference>
<dbReference type="EMBL" id="CP038798">
    <property type="protein sequence ID" value="QIV79919.1"/>
    <property type="molecule type" value="Genomic_DNA"/>
</dbReference>